<comment type="caution">
    <text evidence="1">The sequence shown here is derived from an EMBL/GenBank/DDBJ whole genome shotgun (WGS) entry which is preliminary data.</text>
</comment>
<reference evidence="1 2" key="1">
    <citation type="submission" date="2007-06" db="EMBL/GenBank/DDBJ databases">
        <authorList>
            <person name="Shimkets L."/>
            <person name="Ferriera S."/>
            <person name="Johnson J."/>
            <person name="Kravitz S."/>
            <person name="Beeson K."/>
            <person name="Sutton G."/>
            <person name="Rogers Y.-H."/>
            <person name="Friedman R."/>
            <person name="Frazier M."/>
            <person name="Venter J.C."/>
        </authorList>
    </citation>
    <scope>NUCLEOTIDE SEQUENCE [LARGE SCALE GENOMIC DNA]</scope>
    <source>
        <strain evidence="1 2">SIR-1</strain>
    </source>
</reference>
<accession>A6GD67</accession>
<sequence length="149" mass="15718">MAWRNLWRNRRRTAITAFSIAFGVLLAVVSTGIGDSAYGSMINFAARLGGGHVVAQHPDYLDEPGLDHSVRFDEDLRGRLEALESEGAIVGFAPRVSGGVMLGTASNNVGAGVVAIDARYEDQTTLGLVDAIVEGEMFAGPDDKGIILG</sequence>
<dbReference type="eggNOG" id="COG4591">
    <property type="taxonomic scope" value="Bacteria"/>
</dbReference>
<evidence type="ECO:0000313" key="2">
    <source>
        <dbReference type="Proteomes" id="UP000005801"/>
    </source>
</evidence>
<evidence type="ECO:0000313" key="1">
    <source>
        <dbReference type="EMBL" id="EDM76225.1"/>
    </source>
</evidence>
<dbReference type="Proteomes" id="UP000005801">
    <property type="component" value="Unassembled WGS sequence"/>
</dbReference>
<dbReference type="STRING" id="391625.PPSIR1_07728"/>
<gene>
    <name evidence="1" type="ORF">PPSIR1_07728</name>
</gene>
<evidence type="ECO:0008006" key="3">
    <source>
        <dbReference type="Google" id="ProtNLM"/>
    </source>
</evidence>
<protein>
    <recommendedName>
        <fullName evidence="3">ABC transporter permease</fullName>
    </recommendedName>
</protein>
<dbReference type="AlphaFoldDB" id="A6GD67"/>
<proteinExistence type="predicted"/>
<dbReference type="EMBL" id="ABCS01000070">
    <property type="protein sequence ID" value="EDM76225.1"/>
    <property type="molecule type" value="Genomic_DNA"/>
</dbReference>
<keyword evidence="2" id="KW-1185">Reference proteome</keyword>
<feature type="non-terminal residue" evidence="1">
    <location>
        <position position="149"/>
    </location>
</feature>
<name>A6GD67_9BACT</name>
<organism evidence="1 2">
    <name type="scientific">Plesiocystis pacifica SIR-1</name>
    <dbReference type="NCBI Taxonomy" id="391625"/>
    <lineage>
        <taxon>Bacteria</taxon>
        <taxon>Pseudomonadati</taxon>
        <taxon>Myxococcota</taxon>
        <taxon>Polyangia</taxon>
        <taxon>Nannocystales</taxon>
        <taxon>Nannocystaceae</taxon>
        <taxon>Plesiocystis</taxon>
    </lineage>
</organism>